<dbReference type="CDD" id="cd00063">
    <property type="entry name" value="FN3"/>
    <property type="match status" value="6"/>
</dbReference>
<dbReference type="InterPro" id="IPR013098">
    <property type="entry name" value="Ig_I-set"/>
</dbReference>
<feature type="chain" id="PRO_5026056644" evidence="8">
    <location>
        <begin position="24"/>
        <end position="1339"/>
    </location>
</feature>
<dbReference type="SUPFAM" id="SSF49265">
    <property type="entry name" value="Fibronectin type III"/>
    <property type="match status" value="4"/>
</dbReference>
<keyword evidence="7" id="KW-0812">Transmembrane</keyword>
<sequence length="1339" mass="147895">MENYLSSLFIVLTATSHLGLVESIPSLSDGRCTDLYDPARTAKKHLIIKRGDPLLLNCSLLQKDSSTLKKSVLWIKNGQPFISKNILGRKFVYENGSLHIPVTKSFGNGDEMSDDGTYYCLMNFSSQSVLSSPIKVTVGVLSRISHQQELDSLKVGSFHQINCNMDKASPRPIITWFRNDVPVANGSIYSVYEQSSRLSLTPNRGFTAQHSNLSVAILPSGALEIGPVSIKEAGLYYCTATNAVRTRKSSSIQMTVSGNTSETVNQTVKIQVKPANKTAPVGSTTHLECFATGQPSPQISWRRNGDPIDFRSERRLFVVGQGTLFILQTTISDHGQYTCTASNGVDAPKSKSASLTVLVPPVIEDQPPCSNYASVGESSRLNCSVSGLPSPVITWYKEGKMLHPSENLKFVNGGMVINSVTKADAGIYQCFGFNSEGTVSAAQRLYIADRIEDDSDSFGRKLISEHFAQRQTTLRIKLLQLSHSSASISWTGLRRVTNYEVTITDTQTQEARTEQSSQPSLLITDLEVGHEMLVGVRPLKVTGDSSPPRTISFVVPAARTPPGAVENFFLMSPASTEILASWSKPELDPPAQSYRVHVHNMVTPKSYLEKNFTQTSNIITGLRKYTTYGVKVAVVNAYGEVGPFSALTTIKTLSDAPEEPPLNVSVSTEGIDSVLVKWSPPPPNTINGVIKSYKLRYKQRSQVATKSAPGDVTQVYLKGLKKNAAYTLKIQVVNSYGPGPFSKKVSFSTPKRWRAESKAPGKPKTLAIQRYATSISVSWSKPEGNTYVREYVIGWGKTVPNENTVVIESNKKFYEISGLEPSTRYFLSVQAGNHAGRGEKALGKARTKTTEEEIEELYPPLGVHAVVLTSTTLNVSWHDTMRKKDSRYYVVRYKTNVPMEPRVQQMNSSDLNCIIHGLRPHTHYDIAVRVVQGNRKSAWSMTEKTVTKESIPGSAPMDLTVMPIEDDSTSVQLNWQPPEEPNGELTGYLIFYTTDPNNQLGKWVIETVIGDQLSKEINDLTRNTHYYFKALARNSVGTGPYSKIVEYITGSTQKEEGINTWSMPTWTWYTIIGGVTFLVLCIVAVATLIICRNRNVARPSQPTEKNGMSSRGRLYPSHSMPDNSWHNSRSLHADEQSEYADGRSSKSPFLASQDYQSGYLTTQELVPLNRPILSQEPSGVFSYSPYHPNSNSILGTGNYHNVMQSRFSDLARTPDEHIMQQTTFPRSTHTSDSRYSPDPSVNGSRERNVDSAYGSEPQYSREESPRATIQHSKSYAKGQPKYLHKDSLLPGECSEATDTSGNSADSRSESASFDEMHADLANAVDFVECMKAQQATLLK</sequence>
<evidence type="ECO:0000256" key="2">
    <source>
        <dbReference type="ARBA" id="ARBA00022737"/>
    </source>
</evidence>
<evidence type="ECO:0000256" key="1">
    <source>
        <dbReference type="ARBA" id="ARBA00022729"/>
    </source>
</evidence>
<feature type="compositionally biased region" description="Polar residues" evidence="6">
    <location>
        <begin position="1120"/>
        <end position="1130"/>
    </location>
</feature>
<keyword evidence="2" id="KW-0677">Repeat</keyword>
<feature type="domain" description="Fibronectin type-III" evidence="10">
    <location>
        <begin position="561"/>
        <end position="655"/>
    </location>
</feature>
<dbReference type="Gene3D" id="2.60.40.10">
    <property type="entry name" value="Immunoglobulins"/>
    <property type="match status" value="9"/>
</dbReference>
<dbReference type="SMART" id="SM00408">
    <property type="entry name" value="IGc2"/>
    <property type="match status" value="3"/>
</dbReference>
<name>A0A6F9DLH8_9ASCI</name>
<feature type="region of interest" description="Disordered" evidence="6">
    <location>
        <begin position="1098"/>
        <end position="1148"/>
    </location>
</feature>
<dbReference type="SUPFAM" id="SSF48726">
    <property type="entry name" value="Immunoglobulin"/>
    <property type="match status" value="3"/>
</dbReference>
<evidence type="ECO:0000259" key="9">
    <source>
        <dbReference type="PROSITE" id="PS50835"/>
    </source>
</evidence>
<evidence type="ECO:0000256" key="5">
    <source>
        <dbReference type="ARBA" id="ARBA00023319"/>
    </source>
</evidence>
<dbReference type="PANTHER" id="PTHR44170">
    <property type="entry name" value="PROTEIN SIDEKICK"/>
    <property type="match status" value="1"/>
</dbReference>
<proteinExistence type="evidence at transcript level"/>
<evidence type="ECO:0000256" key="4">
    <source>
        <dbReference type="ARBA" id="ARBA00023180"/>
    </source>
</evidence>
<evidence type="ECO:0000259" key="10">
    <source>
        <dbReference type="PROSITE" id="PS50853"/>
    </source>
</evidence>
<feature type="region of interest" description="Disordered" evidence="6">
    <location>
        <begin position="1222"/>
        <end position="1313"/>
    </location>
</feature>
<accession>A0A6F9DLH8</accession>
<keyword evidence="5" id="KW-0393">Immunoglobulin domain</keyword>
<evidence type="ECO:0000256" key="8">
    <source>
        <dbReference type="SAM" id="SignalP"/>
    </source>
</evidence>
<dbReference type="InterPro" id="IPR003598">
    <property type="entry name" value="Ig_sub2"/>
</dbReference>
<dbReference type="InterPro" id="IPR007110">
    <property type="entry name" value="Ig-like_dom"/>
</dbReference>
<feature type="compositionally biased region" description="Polar residues" evidence="6">
    <location>
        <begin position="1296"/>
        <end position="1311"/>
    </location>
</feature>
<dbReference type="InterPro" id="IPR003961">
    <property type="entry name" value="FN3_dom"/>
</dbReference>
<keyword evidence="3" id="KW-1015">Disulfide bond</keyword>
<feature type="signal peptide" evidence="8">
    <location>
        <begin position="1"/>
        <end position="23"/>
    </location>
</feature>
<evidence type="ECO:0000256" key="3">
    <source>
        <dbReference type="ARBA" id="ARBA00023157"/>
    </source>
</evidence>
<feature type="domain" description="Ig-like" evidence="9">
    <location>
        <begin position="133"/>
        <end position="257"/>
    </location>
</feature>
<feature type="domain" description="Fibronectin type-III" evidence="10">
    <location>
        <begin position="660"/>
        <end position="752"/>
    </location>
</feature>
<feature type="transmembrane region" description="Helical" evidence="7">
    <location>
        <begin position="1066"/>
        <end position="1091"/>
    </location>
</feature>
<dbReference type="EMBL" id="LR788435">
    <property type="protein sequence ID" value="CAB3264297.1"/>
    <property type="molecule type" value="mRNA"/>
</dbReference>
<dbReference type="FunFam" id="2.60.40.10:FF:000028">
    <property type="entry name" value="Neuronal cell adhesion molecule"/>
    <property type="match status" value="1"/>
</dbReference>
<dbReference type="FunFam" id="2.60.40.10:FF:000032">
    <property type="entry name" value="palladin isoform X1"/>
    <property type="match status" value="2"/>
</dbReference>
<organism evidence="11">
    <name type="scientific">Phallusia mammillata</name>
    <dbReference type="NCBI Taxonomy" id="59560"/>
    <lineage>
        <taxon>Eukaryota</taxon>
        <taxon>Metazoa</taxon>
        <taxon>Chordata</taxon>
        <taxon>Tunicata</taxon>
        <taxon>Ascidiacea</taxon>
        <taxon>Phlebobranchia</taxon>
        <taxon>Ascidiidae</taxon>
        <taxon>Phallusia</taxon>
    </lineage>
</organism>
<dbReference type="Pfam" id="PF13927">
    <property type="entry name" value="Ig_3"/>
    <property type="match status" value="1"/>
</dbReference>
<dbReference type="FunFam" id="2.60.40.10:FF:000036">
    <property type="entry name" value="receptor-type tyrosine-protein phosphatase delta isoform X1"/>
    <property type="match status" value="1"/>
</dbReference>
<dbReference type="PRINTS" id="PR00014">
    <property type="entry name" value="FNTYPEIII"/>
</dbReference>
<feature type="compositionally biased region" description="Polar residues" evidence="6">
    <location>
        <begin position="1222"/>
        <end position="1243"/>
    </location>
</feature>
<dbReference type="GO" id="GO:0098609">
    <property type="term" value="P:cell-cell adhesion"/>
    <property type="evidence" value="ECO:0007669"/>
    <property type="project" value="TreeGrafter"/>
</dbReference>
<evidence type="ECO:0000256" key="6">
    <source>
        <dbReference type="SAM" id="MobiDB-lite"/>
    </source>
</evidence>
<dbReference type="SMART" id="SM00060">
    <property type="entry name" value="FN3"/>
    <property type="match status" value="6"/>
</dbReference>
<feature type="domain" description="Fibronectin type-III" evidence="10">
    <location>
        <begin position="955"/>
        <end position="1052"/>
    </location>
</feature>
<dbReference type="InterPro" id="IPR013783">
    <property type="entry name" value="Ig-like_fold"/>
</dbReference>
<feature type="domain" description="Fibronectin type-III" evidence="10">
    <location>
        <begin position="759"/>
        <end position="853"/>
    </location>
</feature>
<feature type="compositionally biased region" description="Polar residues" evidence="6">
    <location>
        <begin position="1098"/>
        <end position="1109"/>
    </location>
</feature>
<keyword evidence="7" id="KW-1133">Transmembrane helix</keyword>
<feature type="domain" description="Ig-like" evidence="9">
    <location>
        <begin position="268"/>
        <end position="356"/>
    </location>
</feature>
<dbReference type="PANTHER" id="PTHR44170:SF54">
    <property type="entry name" value="FI24025P1"/>
    <property type="match status" value="1"/>
</dbReference>
<feature type="domain" description="Fibronectin type-III" evidence="10">
    <location>
        <begin position="859"/>
        <end position="950"/>
    </location>
</feature>
<dbReference type="InterPro" id="IPR036116">
    <property type="entry name" value="FN3_sf"/>
</dbReference>
<keyword evidence="1 8" id="KW-0732">Signal</keyword>
<evidence type="ECO:0000256" key="7">
    <source>
        <dbReference type="SAM" id="Phobius"/>
    </source>
</evidence>
<feature type="domain" description="Fibronectin type-III" evidence="10">
    <location>
        <begin position="472"/>
        <end position="558"/>
    </location>
</feature>
<dbReference type="Pfam" id="PF00041">
    <property type="entry name" value="fn3"/>
    <property type="match status" value="5"/>
</dbReference>
<dbReference type="SMART" id="SM00409">
    <property type="entry name" value="IG"/>
    <property type="match status" value="4"/>
</dbReference>
<reference evidence="11" key="1">
    <citation type="submission" date="2020-04" db="EMBL/GenBank/DDBJ databases">
        <authorList>
            <person name="Neveu A P."/>
        </authorList>
    </citation>
    <scope>NUCLEOTIDE SEQUENCE</scope>
    <source>
        <tissue evidence="11">Whole embryo</tissue>
    </source>
</reference>
<evidence type="ECO:0000313" key="11">
    <source>
        <dbReference type="EMBL" id="CAB3264297.1"/>
    </source>
</evidence>
<dbReference type="InterPro" id="IPR003599">
    <property type="entry name" value="Ig_sub"/>
</dbReference>
<keyword evidence="7" id="KW-0472">Membrane</keyword>
<feature type="domain" description="Ig-like" evidence="9">
    <location>
        <begin position="360"/>
        <end position="440"/>
    </location>
</feature>
<feature type="domain" description="Ig-like" evidence="9">
    <location>
        <begin position="38"/>
        <end position="131"/>
    </location>
</feature>
<dbReference type="PROSITE" id="PS50853">
    <property type="entry name" value="FN3"/>
    <property type="match status" value="6"/>
</dbReference>
<dbReference type="Pfam" id="PF07679">
    <property type="entry name" value="I-set"/>
    <property type="match status" value="1"/>
</dbReference>
<gene>
    <name evidence="11" type="primary">Neo1-002</name>
</gene>
<dbReference type="PROSITE" id="PS50835">
    <property type="entry name" value="IG_LIKE"/>
    <property type="match status" value="4"/>
</dbReference>
<dbReference type="InterPro" id="IPR036179">
    <property type="entry name" value="Ig-like_dom_sf"/>
</dbReference>
<protein>
    <submittedName>
        <fullName evidence="11">Neogenin-like</fullName>
    </submittedName>
</protein>
<feature type="compositionally biased region" description="Basic and acidic residues" evidence="6">
    <location>
        <begin position="1131"/>
        <end position="1144"/>
    </location>
</feature>
<keyword evidence="4" id="KW-0325">Glycoprotein</keyword>